<dbReference type="InterPro" id="IPR029043">
    <property type="entry name" value="GcvT/YgfZ_C"/>
</dbReference>
<dbReference type="GO" id="GO:0016740">
    <property type="term" value="F:transferase activity"/>
    <property type="evidence" value="ECO:0007669"/>
    <property type="project" value="UniProtKB-KW"/>
</dbReference>
<dbReference type="AlphaFoldDB" id="B3T007"/>
<dbReference type="SUPFAM" id="SSF101790">
    <property type="entry name" value="Aminomethyltransferase beta-barrel domain"/>
    <property type="match status" value="1"/>
</dbReference>
<dbReference type="EMBL" id="EU016561">
    <property type="protein sequence ID" value="ABZ05916.1"/>
    <property type="molecule type" value="Genomic_DNA"/>
</dbReference>
<protein>
    <submittedName>
        <fullName evidence="4">Putative glycine cleavage T-protein (Aminomethyl transferase)</fullName>
    </submittedName>
</protein>
<evidence type="ECO:0000313" key="4">
    <source>
        <dbReference type="EMBL" id="ABZ05916.1"/>
    </source>
</evidence>
<dbReference type="PANTHER" id="PTHR43757:SF2">
    <property type="entry name" value="AMINOMETHYLTRANSFERASE, MITOCHONDRIAL"/>
    <property type="match status" value="1"/>
</dbReference>
<dbReference type="Gene3D" id="3.30.1360.120">
    <property type="entry name" value="Probable tRNA modification gtpase trme, domain 1"/>
    <property type="match status" value="1"/>
</dbReference>
<dbReference type="Pfam" id="PF08669">
    <property type="entry name" value="GCV_T_C"/>
    <property type="match status" value="1"/>
</dbReference>
<keyword evidence="4" id="KW-0808">Transferase</keyword>
<organism evidence="4">
    <name type="scientific">uncultured marine microorganism HF4000_001B09</name>
    <dbReference type="NCBI Taxonomy" id="455502"/>
    <lineage>
        <taxon>unclassified sequences</taxon>
        <taxon>environmental samples</taxon>
    </lineage>
</organism>
<evidence type="ECO:0000259" key="1">
    <source>
        <dbReference type="Pfam" id="PF01571"/>
    </source>
</evidence>
<dbReference type="PANTHER" id="PTHR43757">
    <property type="entry name" value="AMINOMETHYLTRANSFERASE"/>
    <property type="match status" value="1"/>
</dbReference>
<dbReference type="InterPro" id="IPR018959">
    <property type="entry name" value="DUF1989"/>
</dbReference>
<dbReference type="Pfam" id="PF01571">
    <property type="entry name" value="GCV_T"/>
    <property type="match status" value="1"/>
</dbReference>
<sequence>MSIARLLSSDIVTLYMEKSQTSLDIRNPGLRTLPPGVERYFVRGGGISILEVLPEDKLEIINDEGKQTCEVVVFNSKGKSDLSILNLKENSDAIFSKKKILSDEKITKLFKRKKFDLSKAKSSTIFDEDCPTGEKITLKSKDKCTVMLAAPGEAMNIHNQNPPTDLTVFLNKSKFDGNNNEEQFVLPEPLGDATYEKLIKRRTVETYEVKAGEYIQIIDVSGRQCSDFLSFDKTKLDKRIESIIDATATRTFMGVAYPAPGLFSKFFDMYHDPMIEVVRDTVGRHDTFNYACTAKYYEDMGYFGHINCSENFNNALKKYEVKSRKGWTAINLFFNTNINQLNVASFDEPWSRPGDYVLFRASKDLICASSACPCDIDPANGWNPTDIFVRTYPKEQKYSKAIAFRMKEDSEPKLTKETGFHKKTSKLTRNFIDYNGYWLANNYTNYGTINEYTACREKAIAIDLSPLRKFEIMGPDSENLMQYALTRNVKKLSIGQVSYSAMCYENGCMIDDGTIFRLGKDNFRWVGGQEYGGTWLRELAKKKKYKVWVKSSTDQIHNISVQGPHSRKILEKFVWTAPAQPKINELQWFRFSIARIDDHLGTPIIVSRTGYTGELGFEIWCHPKDASKIWDKVWESGKDLGITPMGLEGLDMVRIEAGLIFFGYEFNDQTDPFEAGIGFSVALKTKEDDFAGKDALIKRKESPQKKLVGLELIGKEQASNGDGVHVGRAAVGVITSGMISPKLNKNIALCRMDVIYSDIGTDVEVGKIDGHQKRIGAKVVKFPFYDPEKLRVKS</sequence>
<feature type="domain" description="DUF1989" evidence="3">
    <location>
        <begin position="199"/>
        <end position="366"/>
    </location>
</feature>
<evidence type="ECO:0000259" key="2">
    <source>
        <dbReference type="Pfam" id="PF08669"/>
    </source>
</evidence>
<dbReference type="SUPFAM" id="SSF103025">
    <property type="entry name" value="Folate-binding domain"/>
    <property type="match status" value="1"/>
</dbReference>
<feature type="domain" description="GCVT N-terminal" evidence="1">
    <location>
        <begin position="421"/>
        <end position="684"/>
    </location>
</feature>
<accession>B3T007</accession>
<dbReference type="InterPro" id="IPR027266">
    <property type="entry name" value="TrmE/GcvT-like"/>
</dbReference>
<proteinExistence type="predicted"/>
<reference evidence="4" key="1">
    <citation type="journal article" date="2008" name="ISME J.">
        <title>Genomic patterns of recombination, clonal divergence and environment in marine microbial populations.</title>
        <authorList>
            <person name="Konstantinidis K.T."/>
            <person name="Delong E.F."/>
        </authorList>
    </citation>
    <scope>NUCLEOTIDE SEQUENCE</scope>
</reference>
<dbReference type="Pfam" id="PF09347">
    <property type="entry name" value="DUF1989"/>
    <property type="match status" value="1"/>
</dbReference>
<gene>
    <name evidence="4" type="ORF">ALOHA_HF4000001B09ctg1g10</name>
</gene>
<dbReference type="InterPro" id="IPR006222">
    <property type="entry name" value="GCVT_N"/>
</dbReference>
<name>B3T007_9ZZZZ</name>
<feature type="domain" description="Aminomethyltransferase C-terminal" evidence="2">
    <location>
        <begin position="705"/>
        <end position="786"/>
    </location>
</feature>
<dbReference type="InterPro" id="IPR013977">
    <property type="entry name" value="GcvT_C"/>
</dbReference>
<dbReference type="InterPro" id="IPR028896">
    <property type="entry name" value="GcvT/YgfZ/DmdA"/>
</dbReference>
<evidence type="ECO:0000259" key="3">
    <source>
        <dbReference type="Pfam" id="PF09347"/>
    </source>
</evidence>